<evidence type="ECO:0000313" key="5">
    <source>
        <dbReference type="Proteomes" id="UP001283361"/>
    </source>
</evidence>
<dbReference type="Gene3D" id="2.130.10.10">
    <property type="entry name" value="YVTN repeat-like/Quinoprotein amine dehydrogenase"/>
    <property type="match status" value="1"/>
</dbReference>
<dbReference type="SMART" id="SM00256">
    <property type="entry name" value="FBOX"/>
    <property type="match status" value="1"/>
</dbReference>
<dbReference type="InterPro" id="IPR036047">
    <property type="entry name" value="F-box-like_dom_sf"/>
</dbReference>
<dbReference type="GO" id="GO:0031146">
    <property type="term" value="P:SCF-dependent proteasomal ubiquitin-dependent protein catabolic process"/>
    <property type="evidence" value="ECO:0007669"/>
    <property type="project" value="TreeGrafter"/>
</dbReference>
<evidence type="ECO:0000259" key="3">
    <source>
        <dbReference type="PROSITE" id="PS50181"/>
    </source>
</evidence>
<organism evidence="4 5">
    <name type="scientific">Elysia crispata</name>
    <name type="common">lettuce slug</name>
    <dbReference type="NCBI Taxonomy" id="231223"/>
    <lineage>
        <taxon>Eukaryota</taxon>
        <taxon>Metazoa</taxon>
        <taxon>Spiralia</taxon>
        <taxon>Lophotrochozoa</taxon>
        <taxon>Mollusca</taxon>
        <taxon>Gastropoda</taxon>
        <taxon>Heterobranchia</taxon>
        <taxon>Euthyneura</taxon>
        <taxon>Panpulmonata</taxon>
        <taxon>Sacoglossa</taxon>
        <taxon>Placobranchoidea</taxon>
        <taxon>Plakobranchidae</taxon>
        <taxon>Elysia</taxon>
    </lineage>
</organism>
<dbReference type="InterPro" id="IPR036322">
    <property type="entry name" value="WD40_repeat_dom_sf"/>
</dbReference>
<dbReference type="PROSITE" id="PS50082">
    <property type="entry name" value="WD_REPEATS_2"/>
    <property type="match status" value="1"/>
</dbReference>
<dbReference type="InterPro" id="IPR001680">
    <property type="entry name" value="WD40_rpt"/>
</dbReference>
<feature type="region of interest" description="Disordered" evidence="2">
    <location>
        <begin position="1"/>
        <end position="26"/>
    </location>
</feature>
<reference evidence="4" key="1">
    <citation type="journal article" date="2023" name="G3 (Bethesda)">
        <title>A reference genome for the long-term kleptoplast-retaining sea slug Elysia crispata morphotype clarki.</title>
        <authorList>
            <person name="Eastman K.E."/>
            <person name="Pendleton A.L."/>
            <person name="Shaikh M.A."/>
            <person name="Suttiyut T."/>
            <person name="Ogas R."/>
            <person name="Tomko P."/>
            <person name="Gavelis G."/>
            <person name="Widhalm J.R."/>
            <person name="Wisecaver J.H."/>
        </authorList>
    </citation>
    <scope>NUCLEOTIDE SEQUENCE</scope>
    <source>
        <strain evidence="4">ECLA1</strain>
    </source>
</reference>
<feature type="repeat" description="WD" evidence="1">
    <location>
        <begin position="337"/>
        <end position="359"/>
    </location>
</feature>
<dbReference type="SMART" id="SM00320">
    <property type="entry name" value="WD40"/>
    <property type="match status" value="5"/>
</dbReference>
<dbReference type="PANTHER" id="PTHR14381">
    <property type="entry name" value="DACTYLIN"/>
    <property type="match status" value="1"/>
</dbReference>
<dbReference type="SUPFAM" id="SSF81383">
    <property type="entry name" value="F-box domain"/>
    <property type="match status" value="1"/>
</dbReference>
<dbReference type="PANTHER" id="PTHR14381:SF1">
    <property type="entry name" value="F-BOX_WD REPEAT-CONTAINING PROTEIN 4"/>
    <property type="match status" value="1"/>
</dbReference>
<sequence>MTTSASDMENAIHPERDGCKSSHHLLQNGNLHSSQRRHGIHDSFSHSSGNIPTHKHIDFNDLPDDIMYMIFQYLSPSHLCNLRCVSRRLLFLASKDVAWLPHAKRYGILKGFSRQCSAMEMCRVAPRWSKADFRQAYIARQKKRQIPWLCKWENSLWLSRSSCIHFFHCHRHGRVVEDKTRCLQGGNEDLTRFVVKDNIIVSGCRDGSVCWWETKDAKNCLMYSNKVHRSETHCVDFTDSLIVSGSRDTTCKVLRFDRSAQIQGNVILKSFGAGERVWSLKISPSQEIFAAGLAGCLDDPPIVLWDLESGSCVAQLSVNHRRGAGVLDLRFESPNELLTCGYDTFIRLWDLRTHSCVKQWEEPFDSALYCIETDGENTMVVGTARHGMVRLWDKRHSDPIQMMYCKNSHSPVYSLAMDYGHLYIALDTGLTIMDFT</sequence>
<proteinExistence type="predicted"/>
<dbReference type="InterPro" id="IPR001810">
    <property type="entry name" value="F-box_dom"/>
</dbReference>
<keyword evidence="5" id="KW-1185">Reference proteome</keyword>
<dbReference type="EMBL" id="JAWDGP010003058">
    <property type="protein sequence ID" value="KAK3777873.1"/>
    <property type="molecule type" value="Genomic_DNA"/>
</dbReference>
<dbReference type="SUPFAM" id="SSF50978">
    <property type="entry name" value="WD40 repeat-like"/>
    <property type="match status" value="1"/>
</dbReference>
<dbReference type="Gene3D" id="1.20.1280.50">
    <property type="match status" value="1"/>
</dbReference>
<dbReference type="FunFam" id="2.130.10.10:FF:002194">
    <property type="entry name" value="Uncharacterized protein"/>
    <property type="match status" value="1"/>
</dbReference>
<evidence type="ECO:0000313" key="4">
    <source>
        <dbReference type="EMBL" id="KAK3777873.1"/>
    </source>
</evidence>
<dbReference type="PROSITE" id="PS50181">
    <property type="entry name" value="FBOX"/>
    <property type="match status" value="1"/>
</dbReference>
<evidence type="ECO:0000256" key="2">
    <source>
        <dbReference type="SAM" id="MobiDB-lite"/>
    </source>
</evidence>
<protein>
    <recommendedName>
        <fullName evidence="3">F-box domain-containing protein</fullName>
    </recommendedName>
</protein>
<evidence type="ECO:0000256" key="1">
    <source>
        <dbReference type="PROSITE-ProRule" id="PRU00221"/>
    </source>
</evidence>
<dbReference type="Pfam" id="PF12937">
    <property type="entry name" value="F-box-like"/>
    <property type="match status" value="1"/>
</dbReference>
<dbReference type="InterPro" id="IPR015943">
    <property type="entry name" value="WD40/YVTN_repeat-like_dom_sf"/>
</dbReference>
<dbReference type="Proteomes" id="UP001283361">
    <property type="component" value="Unassembled WGS sequence"/>
</dbReference>
<gene>
    <name evidence="4" type="ORF">RRG08_038119</name>
</gene>
<dbReference type="InterPro" id="IPR052301">
    <property type="entry name" value="SCF_F-box/WD-repeat"/>
</dbReference>
<dbReference type="GO" id="GO:0019005">
    <property type="term" value="C:SCF ubiquitin ligase complex"/>
    <property type="evidence" value="ECO:0007669"/>
    <property type="project" value="TreeGrafter"/>
</dbReference>
<name>A0AAE0ZYZ0_9GAST</name>
<accession>A0AAE0ZYZ0</accession>
<keyword evidence="1" id="KW-0853">WD repeat</keyword>
<comment type="caution">
    <text evidence="4">The sequence shown here is derived from an EMBL/GenBank/DDBJ whole genome shotgun (WGS) entry which is preliminary data.</text>
</comment>
<dbReference type="Pfam" id="PF00400">
    <property type="entry name" value="WD40"/>
    <property type="match status" value="1"/>
</dbReference>
<dbReference type="AlphaFoldDB" id="A0AAE0ZYZ0"/>
<feature type="domain" description="F-box" evidence="3">
    <location>
        <begin position="56"/>
        <end position="102"/>
    </location>
</feature>
<feature type="compositionally biased region" description="Basic and acidic residues" evidence="2">
    <location>
        <begin position="10"/>
        <end position="20"/>
    </location>
</feature>